<protein>
    <submittedName>
        <fullName evidence="2">Uncharacterized protein</fullName>
    </submittedName>
</protein>
<keyword evidence="3" id="KW-1185">Reference proteome</keyword>
<accession>A0A9X0AI86</accession>
<dbReference type="EMBL" id="JAPEIS010000009">
    <property type="protein sequence ID" value="KAJ8063262.1"/>
    <property type="molecule type" value="Genomic_DNA"/>
</dbReference>
<evidence type="ECO:0000256" key="1">
    <source>
        <dbReference type="SAM" id="MobiDB-lite"/>
    </source>
</evidence>
<name>A0A9X0AI86_9HELO</name>
<dbReference type="AlphaFoldDB" id="A0A9X0AI86"/>
<feature type="compositionally biased region" description="Basic and acidic residues" evidence="1">
    <location>
        <begin position="11"/>
        <end position="25"/>
    </location>
</feature>
<proteinExistence type="predicted"/>
<evidence type="ECO:0000313" key="2">
    <source>
        <dbReference type="EMBL" id="KAJ8063262.1"/>
    </source>
</evidence>
<comment type="caution">
    <text evidence="2">The sequence shown here is derived from an EMBL/GenBank/DDBJ whole genome shotgun (WGS) entry which is preliminary data.</text>
</comment>
<evidence type="ECO:0000313" key="3">
    <source>
        <dbReference type="Proteomes" id="UP001152300"/>
    </source>
</evidence>
<feature type="compositionally biased region" description="Polar residues" evidence="1">
    <location>
        <begin position="31"/>
        <end position="44"/>
    </location>
</feature>
<feature type="region of interest" description="Disordered" evidence="1">
    <location>
        <begin position="1"/>
        <end position="44"/>
    </location>
</feature>
<dbReference type="Proteomes" id="UP001152300">
    <property type="component" value="Unassembled WGS sequence"/>
</dbReference>
<reference evidence="2" key="1">
    <citation type="submission" date="2022-11" db="EMBL/GenBank/DDBJ databases">
        <title>Genome Resource of Sclerotinia nivalis Strain SnTB1, a Plant Pathogen Isolated from American Ginseng.</title>
        <authorList>
            <person name="Fan S."/>
        </authorList>
    </citation>
    <scope>NUCLEOTIDE SEQUENCE</scope>
    <source>
        <strain evidence="2">SnTB1</strain>
    </source>
</reference>
<sequence>MASNSNEAVDTDEKRLQREGSRRLGEGALGGTSQKKLGSNETGDRQGQQTFLLLQCCYVQRHLCQKQLVDYTVTRMVICLDSFILSTAFPKPSVVNNTPQILTCDRRSYSLM</sequence>
<organism evidence="2 3">
    <name type="scientific">Sclerotinia nivalis</name>
    <dbReference type="NCBI Taxonomy" id="352851"/>
    <lineage>
        <taxon>Eukaryota</taxon>
        <taxon>Fungi</taxon>
        <taxon>Dikarya</taxon>
        <taxon>Ascomycota</taxon>
        <taxon>Pezizomycotina</taxon>
        <taxon>Leotiomycetes</taxon>
        <taxon>Helotiales</taxon>
        <taxon>Sclerotiniaceae</taxon>
        <taxon>Sclerotinia</taxon>
    </lineage>
</organism>
<gene>
    <name evidence="2" type="ORF">OCU04_008493</name>
</gene>